<gene>
    <name evidence="3" type="ORF">LshimejAT787_2001230</name>
</gene>
<evidence type="ECO:0000256" key="2">
    <source>
        <dbReference type="SAM" id="Phobius"/>
    </source>
</evidence>
<evidence type="ECO:0000313" key="3">
    <source>
        <dbReference type="EMBL" id="GLB45218.1"/>
    </source>
</evidence>
<comment type="caution">
    <text evidence="3">The sequence shown here is derived from an EMBL/GenBank/DDBJ whole genome shotgun (WGS) entry which is preliminary data.</text>
</comment>
<accession>A0A9P3UU39</accession>
<keyword evidence="4" id="KW-1185">Reference proteome</keyword>
<evidence type="ECO:0000256" key="1">
    <source>
        <dbReference type="SAM" id="MobiDB-lite"/>
    </source>
</evidence>
<reference evidence="3" key="1">
    <citation type="submission" date="2022-07" db="EMBL/GenBank/DDBJ databases">
        <title>The genome of Lyophyllum shimeji provides insight into the initial evolution of ectomycorrhizal fungal genome.</title>
        <authorList>
            <person name="Kobayashi Y."/>
            <person name="Shibata T."/>
            <person name="Hirakawa H."/>
            <person name="Shigenobu S."/>
            <person name="Nishiyama T."/>
            <person name="Yamada A."/>
            <person name="Hasebe M."/>
            <person name="Kawaguchi M."/>
        </authorList>
    </citation>
    <scope>NUCLEOTIDE SEQUENCE</scope>
    <source>
        <strain evidence="3">AT787</strain>
    </source>
</reference>
<dbReference type="Proteomes" id="UP001063166">
    <property type="component" value="Unassembled WGS sequence"/>
</dbReference>
<evidence type="ECO:0000313" key="4">
    <source>
        <dbReference type="Proteomes" id="UP001063166"/>
    </source>
</evidence>
<proteinExistence type="predicted"/>
<dbReference type="OrthoDB" id="3265172at2759"/>
<keyword evidence="2" id="KW-0812">Transmembrane</keyword>
<feature type="compositionally biased region" description="Pro residues" evidence="1">
    <location>
        <begin position="8"/>
        <end position="17"/>
    </location>
</feature>
<keyword evidence="2" id="KW-1133">Transmembrane helix</keyword>
<feature type="transmembrane region" description="Helical" evidence="2">
    <location>
        <begin position="184"/>
        <end position="203"/>
    </location>
</feature>
<dbReference type="EMBL" id="BRPK01000020">
    <property type="protein sequence ID" value="GLB45218.1"/>
    <property type="molecule type" value="Genomic_DNA"/>
</dbReference>
<sequence>MSKLKKVPPNPSSPQPPMSSVSSGMVTSRTLKFAQDLSISLWPAASQAQRGGQAPARFEPAAHSSASSTAQYWAARAFSAETLLSARTVHQSELRDLVRAEEVKRAYEIALLENVHKERHASLERLVSMLLGLVAVLLVLVIYLATHYTRQSTARTPSHFTIPILSPFTSVVEHETSVVGSKTIALVLVVIAVLSYVFIRVVGLENHRCVVHLDDVLGSGSIQSVWYLKQSAEVPSDDEDAVIDPAINSRIPYNVVARRVGI</sequence>
<organism evidence="3 4">
    <name type="scientific">Lyophyllum shimeji</name>
    <name type="common">Hon-shimeji</name>
    <name type="synonym">Tricholoma shimeji</name>
    <dbReference type="NCBI Taxonomy" id="47721"/>
    <lineage>
        <taxon>Eukaryota</taxon>
        <taxon>Fungi</taxon>
        <taxon>Dikarya</taxon>
        <taxon>Basidiomycota</taxon>
        <taxon>Agaricomycotina</taxon>
        <taxon>Agaricomycetes</taxon>
        <taxon>Agaricomycetidae</taxon>
        <taxon>Agaricales</taxon>
        <taxon>Tricholomatineae</taxon>
        <taxon>Lyophyllaceae</taxon>
        <taxon>Lyophyllum</taxon>
    </lineage>
</organism>
<feature type="transmembrane region" description="Helical" evidence="2">
    <location>
        <begin position="126"/>
        <end position="145"/>
    </location>
</feature>
<feature type="region of interest" description="Disordered" evidence="1">
    <location>
        <begin position="1"/>
        <end position="25"/>
    </location>
</feature>
<name>A0A9P3UU39_LYOSH</name>
<dbReference type="AlphaFoldDB" id="A0A9P3UU39"/>
<protein>
    <submittedName>
        <fullName evidence="3">Uncharacterized protein</fullName>
    </submittedName>
</protein>
<keyword evidence="2" id="KW-0472">Membrane</keyword>